<comment type="caution">
    <text evidence="1">The sequence shown here is derived from an EMBL/GenBank/DDBJ whole genome shotgun (WGS) entry which is preliminary data.</text>
</comment>
<reference evidence="1 2" key="1">
    <citation type="submission" date="2024-11" db="EMBL/GenBank/DDBJ databases">
        <authorList>
            <person name="Mikucki A.G."/>
            <person name="Kahler C.M."/>
        </authorList>
    </citation>
    <scope>NUCLEOTIDE SEQUENCE [LARGE SCALE GENOMIC DNA]</scope>
    <source>
        <strain evidence="1 2">EXNM717</strain>
    </source>
</reference>
<evidence type="ECO:0000313" key="2">
    <source>
        <dbReference type="Proteomes" id="UP001621964"/>
    </source>
</evidence>
<gene>
    <name evidence="1" type="ORF">ACI43T_08755</name>
</gene>
<sequence length="46" mass="5068">MFAHFALAAAVLTKVLHVDFLLLKNYAVLLDKDLVDKIGKAKQTAL</sequence>
<proteinExistence type="predicted"/>
<dbReference type="EMBL" id="JBJGEB010000008">
    <property type="protein sequence ID" value="MFK7642579.1"/>
    <property type="molecule type" value="Genomic_DNA"/>
</dbReference>
<accession>A0ABW8Q4U8</accession>
<keyword evidence="2" id="KW-1185">Reference proteome</keyword>
<name>A0ABW8Q4U8_9NEIS</name>
<dbReference type="Proteomes" id="UP001621964">
    <property type="component" value="Unassembled WGS sequence"/>
</dbReference>
<evidence type="ECO:0000313" key="1">
    <source>
        <dbReference type="EMBL" id="MFK7642579.1"/>
    </source>
</evidence>
<protein>
    <submittedName>
        <fullName evidence="1">Uncharacterized protein</fullName>
    </submittedName>
</protein>
<organism evidence="1 2">
    <name type="scientific">Neisseria oralis</name>
    <dbReference type="NCBI Taxonomy" id="1107316"/>
    <lineage>
        <taxon>Bacteria</taxon>
        <taxon>Pseudomonadati</taxon>
        <taxon>Pseudomonadota</taxon>
        <taxon>Betaproteobacteria</taxon>
        <taxon>Neisseriales</taxon>
        <taxon>Neisseriaceae</taxon>
        <taxon>Neisseria</taxon>
    </lineage>
</organism>